<dbReference type="Pfam" id="PF00076">
    <property type="entry name" value="RRM_1"/>
    <property type="match status" value="2"/>
</dbReference>
<dbReference type="OrthoDB" id="6159137at2759"/>
<dbReference type="InterPro" id="IPR035979">
    <property type="entry name" value="RBD_domain_sf"/>
</dbReference>
<dbReference type="InterPro" id="IPR000504">
    <property type="entry name" value="RRM_dom"/>
</dbReference>
<feature type="region of interest" description="Disordered" evidence="3">
    <location>
        <begin position="1"/>
        <end position="27"/>
    </location>
</feature>
<evidence type="ECO:0000259" key="4">
    <source>
        <dbReference type="PROSITE" id="PS50102"/>
    </source>
</evidence>
<protein>
    <recommendedName>
        <fullName evidence="4">RRM domain-containing protein</fullName>
    </recommendedName>
</protein>
<dbReference type="InterPro" id="IPR012677">
    <property type="entry name" value="Nucleotide-bd_a/b_plait_sf"/>
</dbReference>
<feature type="domain" description="RRM" evidence="4">
    <location>
        <begin position="80"/>
        <end position="157"/>
    </location>
</feature>
<feature type="compositionally biased region" description="Basic and acidic residues" evidence="3">
    <location>
        <begin position="10"/>
        <end position="27"/>
    </location>
</feature>
<dbReference type="GO" id="GO:0005634">
    <property type="term" value="C:nucleus"/>
    <property type="evidence" value="ECO:0007669"/>
    <property type="project" value="TreeGrafter"/>
</dbReference>
<evidence type="ECO:0000256" key="3">
    <source>
        <dbReference type="SAM" id="MobiDB-lite"/>
    </source>
</evidence>
<dbReference type="SMART" id="SM00360">
    <property type="entry name" value="RRM"/>
    <property type="match status" value="2"/>
</dbReference>
<feature type="domain" description="RRM" evidence="4">
    <location>
        <begin position="209"/>
        <end position="289"/>
    </location>
</feature>
<reference evidence="5" key="1">
    <citation type="submission" date="2021-03" db="EMBL/GenBank/DDBJ databases">
        <title>Evolutionary innovations through gain and loss of genes in the ectomycorrhizal Boletales.</title>
        <authorList>
            <person name="Wu G."/>
            <person name="Miyauchi S."/>
            <person name="Morin E."/>
            <person name="Yang Z.-L."/>
            <person name="Xu J."/>
            <person name="Martin F.M."/>
        </authorList>
    </citation>
    <scope>NUCLEOTIDE SEQUENCE</scope>
    <source>
        <strain evidence="5">BR01</strain>
    </source>
</reference>
<comment type="caution">
    <text evidence="5">The sequence shown here is derived from an EMBL/GenBank/DDBJ whole genome shotgun (WGS) entry which is preliminary data.</text>
</comment>
<organism evidence="5 6">
    <name type="scientific">Boletus reticuloceps</name>
    <dbReference type="NCBI Taxonomy" id="495285"/>
    <lineage>
        <taxon>Eukaryota</taxon>
        <taxon>Fungi</taxon>
        <taxon>Dikarya</taxon>
        <taxon>Basidiomycota</taxon>
        <taxon>Agaricomycotina</taxon>
        <taxon>Agaricomycetes</taxon>
        <taxon>Agaricomycetidae</taxon>
        <taxon>Boletales</taxon>
        <taxon>Boletineae</taxon>
        <taxon>Boletaceae</taxon>
        <taxon>Boletoideae</taxon>
        <taxon>Boletus</taxon>
    </lineage>
</organism>
<evidence type="ECO:0000256" key="1">
    <source>
        <dbReference type="ARBA" id="ARBA00022884"/>
    </source>
</evidence>
<dbReference type="CDD" id="cd00590">
    <property type="entry name" value="RRM_SF"/>
    <property type="match status" value="2"/>
</dbReference>
<dbReference type="PANTHER" id="PTHR48025:SF1">
    <property type="entry name" value="RRM DOMAIN-CONTAINING PROTEIN"/>
    <property type="match status" value="1"/>
</dbReference>
<keyword evidence="1 2" id="KW-0694">RNA-binding</keyword>
<proteinExistence type="predicted"/>
<dbReference type="PANTHER" id="PTHR48025">
    <property type="entry name" value="OS02G0815200 PROTEIN"/>
    <property type="match status" value="1"/>
</dbReference>
<name>A0A8I2YQC6_9AGAM</name>
<keyword evidence="6" id="KW-1185">Reference proteome</keyword>
<evidence type="ECO:0000313" key="5">
    <source>
        <dbReference type="EMBL" id="KAG6377349.1"/>
    </source>
</evidence>
<dbReference type="EMBL" id="JAGFBS010000009">
    <property type="protein sequence ID" value="KAG6377349.1"/>
    <property type="molecule type" value="Genomic_DNA"/>
</dbReference>
<dbReference type="PROSITE" id="PS50102">
    <property type="entry name" value="RRM"/>
    <property type="match status" value="2"/>
</dbReference>
<feature type="region of interest" description="Disordered" evidence="3">
    <location>
        <begin position="368"/>
        <end position="399"/>
    </location>
</feature>
<dbReference type="Proteomes" id="UP000683000">
    <property type="component" value="Unassembled WGS sequence"/>
</dbReference>
<gene>
    <name evidence="5" type="ORF">JVT61DRAFT_15143</name>
</gene>
<dbReference type="SUPFAM" id="SSF54928">
    <property type="entry name" value="RNA-binding domain, RBD"/>
    <property type="match status" value="1"/>
</dbReference>
<sequence>MSPGQFRKSQGKEPAMHPATPEKNKEVNSMSHDDLSYLFLLGSRRRGSVEALKTTSNFLLRSVPSGVNHRPLRLNGDPRRNLYVLGLPFDITKFEFAKIFEPYGTVTHAVILATLDSASRRRGFIVMSTHEEAKAAMDTLSRTQIKGHVLDVSWAVVQRSQGFLDGADRSMMLAISIPSIPEREGVLPFPGGPEDQINNHWELTHIPTSKLMVSNLSTILFTQISDLHPLFYPFGPIKDIKILGSSHVGPLDTTITAMVEYVNVSNAQEAKEALQCQSYAGHPIKARYICDAGTPTHTKLSPFLSGSLFGHGKSSDIGLNPFAIPFNVSSRFSTAGQICSPHYSAAIPSGLPASDTHVPQPFPAHMQPYMTDSISRSSSATSSTWSHDSRSFRPARTSHSSLNLNRANAYTSYA</sequence>
<dbReference type="Gene3D" id="3.30.70.330">
    <property type="match status" value="2"/>
</dbReference>
<dbReference type="AlphaFoldDB" id="A0A8I2YQC6"/>
<dbReference type="InterPro" id="IPR050502">
    <property type="entry name" value="Euk_RNA-bind_prot"/>
</dbReference>
<dbReference type="GO" id="GO:0003729">
    <property type="term" value="F:mRNA binding"/>
    <property type="evidence" value="ECO:0007669"/>
    <property type="project" value="TreeGrafter"/>
</dbReference>
<evidence type="ECO:0000256" key="2">
    <source>
        <dbReference type="PROSITE-ProRule" id="PRU00176"/>
    </source>
</evidence>
<feature type="compositionally biased region" description="Low complexity" evidence="3">
    <location>
        <begin position="372"/>
        <end position="386"/>
    </location>
</feature>
<evidence type="ECO:0000313" key="6">
    <source>
        <dbReference type="Proteomes" id="UP000683000"/>
    </source>
</evidence>
<accession>A0A8I2YQC6</accession>